<dbReference type="AlphaFoldDB" id="M2Q0R1"/>
<accession>M2Q0R1</accession>
<dbReference type="eggNOG" id="COG0561">
    <property type="taxonomic scope" value="Bacteria"/>
</dbReference>
<dbReference type="PROSITE" id="PS01229">
    <property type="entry name" value="COF_2"/>
    <property type="match status" value="1"/>
</dbReference>
<dbReference type="PANTHER" id="PTHR10000">
    <property type="entry name" value="PHOSPHOSERINE PHOSPHATASE"/>
    <property type="match status" value="1"/>
</dbReference>
<evidence type="ECO:0000313" key="2">
    <source>
        <dbReference type="Proteomes" id="UP000011758"/>
    </source>
</evidence>
<proteinExistence type="predicted"/>
<dbReference type="SFLD" id="SFLDG01140">
    <property type="entry name" value="C2.B:_Phosphomannomutase_and_P"/>
    <property type="match status" value="1"/>
</dbReference>
<dbReference type="NCBIfam" id="TIGR00099">
    <property type="entry name" value="Cof-subfamily"/>
    <property type="match status" value="1"/>
</dbReference>
<dbReference type="InterPro" id="IPR023214">
    <property type="entry name" value="HAD_sf"/>
</dbReference>
<dbReference type="Gene3D" id="3.30.1240.10">
    <property type="match status" value="1"/>
</dbReference>
<protein>
    <submittedName>
        <fullName evidence="1">Cof-like hydrolase</fullName>
    </submittedName>
</protein>
<sequence length="285" mass="31851">MNKKLLFIDIDGTLTLPGENIPPKSALKAIKQAQENGHKVFLCTGRNFGMLKPLLKYGFDGIIGCGGGLIQIGDKLIYDYPMTNQQRDLIMEVLKRNSVFRTIESKDITYGDENLGEMLKGVGKGNSEIERWRKALSNDLGIRPMHEYDGRPIYKVVVMCERSEQLNEARELLEKDFVFAIQDVAAHNCLNGDIINRAFDKGQAIQRVCKYLNISILDTIGFGDSMNDLEMIRTVGISVCMENGSPKLKEISDVIAPGVEEEGLYKVFQKLKLIEGEEGNGIKLS</sequence>
<gene>
    <name evidence="1" type="ORF">HMPREF9943_01054</name>
</gene>
<evidence type="ECO:0000313" key="1">
    <source>
        <dbReference type="EMBL" id="EMD16500.1"/>
    </source>
</evidence>
<dbReference type="SUPFAM" id="SSF56784">
    <property type="entry name" value="HAD-like"/>
    <property type="match status" value="1"/>
</dbReference>
<dbReference type="Gene3D" id="3.40.50.1000">
    <property type="entry name" value="HAD superfamily/HAD-like"/>
    <property type="match status" value="1"/>
</dbReference>
<dbReference type="PATRIC" id="fig|999415.3.peg.1065"/>
<organism evidence="1 2">
    <name type="scientific">Eggerthia catenaformis OT 569 = DSM 20559</name>
    <dbReference type="NCBI Taxonomy" id="999415"/>
    <lineage>
        <taxon>Bacteria</taxon>
        <taxon>Bacillati</taxon>
        <taxon>Bacillota</taxon>
        <taxon>Erysipelotrichia</taxon>
        <taxon>Erysipelotrichales</taxon>
        <taxon>Coprobacillaceae</taxon>
        <taxon>Eggerthia</taxon>
    </lineage>
</organism>
<dbReference type="InterPro" id="IPR036412">
    <property type="entry name" value="HAD-like_sf"/>
</dbReference>
<dbReference type="GO" id="GO:0016791">
    <property type="term" value="F:phosphatase activity"/>
    <property type="evidence" value="ECO:0007669"/>
    <property type="project" value="TreeGrafter"/>
</dbReference>
<name>M2Q0R1_9FIRM</name>
<dbReference type="RefSeq" id="WP_004802813.1">
    <property type="nucleotide sequence ID" value="NZ_KB446648.1"/>
</dbReference>
<keyword evidence="2" id="KW-1185">Reference proteome</keyword>
<dbReference type="GO" id="GO:0005829">
    <property type="term" value="C:cytosol"/>
    <property type="evidence" value="ECO:0007669"/>
    <property type="project" value="TreeGrafter"/>
</dbReference>
<dbReference type="BioCyc" id="ECAT999415-HMP:GTTI-1080-MONOMER"/>
<dbReference type="STRING" id="999415.HMPREF9943_01054"/>
<dbReference type="Proteomes" id="UP000011758">
    <property type="component" value="Unassembled WGS sequence"/>
</dbReference>
<dbReference type="EMBL" id="AGEJ01000018">
    <property type="protein sequence ID" value="EMD16500.1"/>
    <property type="molecule type" value="Genomic_DNA"/>
</dbReference>
<dbReference type="GO" id="GO:0000287">
    <property type="term" value="F:magnesium ion binding"/>
    <property type="evidence" value="ECO:0007669"/>
    <property type="project" value="TreeGrafter"/>
</dbReference>
<dbReference type="InterPro" id="IPR000150">
    <property type="entry name" value="Cof"/>
</dbReference>
<dbReference type="PANTHER" id="PTHR10000:SF8">
    <property type="entry name" value="HAD SUPERFAMILY HYDROLASE-LIKE, TYPE 3"/>
    <property type="match status" value="1"/>
</dbReference>
<keyword evidence="1" id="KW-0378">Hydrolase</keyword>
<dbReference type="SFLD" id="SFLDS00003">
    <property type="entry name" value="Haloacid_Dehalogenase"/>
    <property type="match status" value="1"/>
</dbReference>
<dbReference type="Pfam" id="PF08282">
    <property type="entry name" value="Hydrolase_3"/>
    <property type="match status" value="1"/>
</dbReference>
<comment type="caution">
    <text evidence="1">The sequence shown here is derived from an EMBL/GenBank/DDBJ whole genome shotgun (WGS) entry which is preliminary data.</text>
</comment>
<reference evidence="1 2" key="1">
    <citation type="submission" date="2013-02" db="EMBL/GenBank/DDBJ databases">
        <title>The Genome Sequence of Lactobacillus catenaformis F0143.</title>
        <authorList>
            <consortium name="The Broad Institute Genome Sequencing Platform"/>
            <person name="Earl A."/>
            <person name="Ward D."/>
            <person name="Feldgarden M."/>
            <person name="Gevers D."/>
            <person name="Izard J."/>
            <person name="Blanton J.M."/>
            <person name="Mathney J."/>
            <person name="Dewhirst F.E."/>
            <person name="Young S.K."/>
            <person name="Zeng Q."/>
            <person name="Gargeya S."/>
            <person name="Fitzgerald M."/>
            <person name="Haas B."/>
            <person name="Abouelleil A."/>
            <person name="Alvarado L."/>
            <person name="Arachchi H.M."/>
            <person name="Berlin A."/>
            <person name="Chapman S.B."/>
            <person name="Gearin G."/>
            <person name="Goldberg J."/>
            <person name="Griggs A."/>
            <person name="Gujja S."/>
            <person name="Hansen M."/>
            <person name="Heiman D."/>
            <person name="Howarth C."/>
            <person name="Larimer J."/>
            <person name="Lui A."/>
            <person name="MacDonald P.J.P."/>
            <person name="McCowen C."/>
            <person name="Montmayeur A."/>
            <person name="Murphy C."/>
            <person name="Neiman D."/>
            <person name="Pearson M."/>
            <person name="Priest M."/>
            <person name="Roberts A."/>
            <person name="Saif S."/>
            <person name="Shea T."/>
            <person name="Sisk P."/>
            <person name="Stolte C."/>
            <person name="Sykes S."/>
            <person name="Wortman J."/>
            <person name="Nusbaum C."/>
            <person name="Birren B."/>
        </authorList>
    </citation>
    <scope>NUCLEOTIDE SEQUENCE [LARGE SCALE GENOMIC DNA]</scope>
    <source>
        <strain evidence="1 2">OT 569</strain>
    </source>
</reference>